<evidence type="ECO:0000256" key="7">
    <source>
        <dbReference type="SAM" id="Phobius"/>
    </source>
</evidence>
<keyword evidence="3" id="KW-0597">Phosphoprotein</keyword>
<feature type="domain" description="Histidine kinase" evidence="8">
    <location>
        <begin position="1048"/>
        <end position="1265"/>
    </location>
</feature>
<dbReference type="SUPFAM" id="SSF63829">
    <property type="entry name" value="Calcium-dependent phosphotriesterase"/>
    <property type="match status" value="2"/>
</dbReference>
<reference evidence="9 10" key="1">
    <citation type="submission" date="2018-07" db="EMBL/GenBank/DDBJ databases">
        <title>Draft genome sequence of Ancylomarina sp. M1P.</title>
        <authorList>
            <person name="Yadav S."/>
            <person name="Villanueva L."/>
            <person name="Damste J.S.S."/>
        </authorList>
    </citation>
    <scope>NUCLEOTIDE SEQUENCE [LARGE SCALE GENOMIC DNA]</scope>
    <source>
        <strain evidence="9 10">M1P</strain>
    </source>
</reference>
<name>A0A425Y5F0_9BACT</name>
<sequence>MNNPFYKILLGLILFLLSIASYAQHYSFTNYSLEEGLPQSEVSSLIQDKKGNLWLGTNGGGLSRFNGKEFFSYNNNHGLADNNIRSLFQDKDENIWIGTSVGISSFNGIQFTNFNENDSLPIAQYMNIQEGNDGKIWALGLKDNQRTLVYLENGRFHNASKLHPELIENNRLLSILNDPSGKLLIATQNALYEFKNGQLSKSILNNNPLFKDQIIIPSLFDSNQDCWYRVFKPRHGFNIYKSKNNQFTKVDLPNSINPQNINNISLDSKGRLWICIKEVGLAVVSDKKTVIIDQRKGLISPYINNVLEDTEGNIWLTTSGNGLIKYGSNKFLSLDFTNIIGGNIVLATIQDSKGYFWFSISGKGIVRHKDGEFQVINSKIHPSLSRATDFHELANGNMLIATEEGLLEHQNGEIINVSKKYGFHPRAIITDICSTEDGIWFAVINQGLVFIDKKNNRRIINHESHNLTTENVSNLFVDSKNRLWLSHMQGVSVLDGNNIITYDKKDGLSHDWVIQTCEDKLGRIWLATFSGGLCFWDDQRWTNISTQDGLSSDITYSILTDQEGNIWAGTQNGVDRISIDLSGKIDKIRNYDKYDGFKGIENNGSSNYIDSDQNLWFGTVNGAMVFNPVNDDINITPPIIQLTEIYLFFKRVNWSDKKHKNTSSAISPWFPIPQDLNLTHDMHHLTFNFEALSYKSPEKVKYKWILEGLDKEWSPVTNKSEAIYSRIPPGTYTFKIKASNSDGIWTPSPYEYTFTILPPWWLTWWFLSLLVIFLAIVVFLTIKIRLINIRNKQKVLEIMVFDKTKEIRAQKTEIERKNDALEEQKEEILQQSQFLQKSYMNLIHLNDIGKIITANLSFERIIDSAYQSIKELMDASIFGIGIYDKNKKDLYFPRFKEDGKDINNIRFDLNDPNRLAVYCYNNETEIFINDLDKEASKYIKKVVTINNSHLPKSVIYLPLKVRGKIIGVITVQSFVKNAFKEYHLSLLQNIAVYTSIAIENAQVFQKIELQAKWLQNANNNISLQKEEILNKNSELTELNNEKNHLIGIIAHDLKNPLTSTLTIAEYLKSQIKKSNHPEDIENIDYMLNALNRMNMMITRILDVKMIESKSINLQLEKINLSKLLNIVNQNFKEKLERKHIKLNFDSTDTYINADPEYMTQVYENLISNAIKFSPSNKEIWVKVWEDGDKVKTMVKDEGPGISSEDQKMMFGKFQVLSAKPTAGERSTGLGLSIVKKYVEAMEGKVWCESELGHGSNFIIEMDKAIS</sequence>
<dbReference type="SMART" id="SM00388">
    <property type="entry name" value="HisKA"/>
    <property type="match status" value="1"/>
</dbReference>
<dbReference type="Pfam" id="PF07494">
    <property type="entry name" value="Reg_prop"/>
    <property type="match status" value="3"/>
</dbReference>
<dbReference type="InterPro" id="IPR011047">
    <property type="entry name" value="Quinoprotein_ADH-like_sf"/>
</dbReference>
<dbReference type="Gene3D" id="3.30.450.40">
    <property type="match status" value="1"/>
</dbReference>
<dbReference type="PROSITE" id="PS50109">
    <property type="entry name" value="HIS_KIN"/>
    <property type="match status" value="1"/>
</dbReference>
<dbReference type="EMBL" id="QQWG01000003">
    <property type="protein sequence ID" value="RRG23726.1"/>
    <property type="molecule type" value="Genomic_DNA"/>
</dbReference>
<evidence type="ECO:0000256" key="5">
    <source>
        <dbReference type="ARBA" id="ARBA00022777"/>
    </source>
</evidence>
<dbReference type="AlphaFoldDB" id="A0A425Y5F0"/>
<dbReference type="OrthoDB" id="9809670at2"/>
<dbReference type="Pfam" id="PF07495">
    <property type="entry name" value="Y_Y_Y"/>
    <property type="match status" value="1"/>
</dbReference>
<dbReference type="InterPro" id="IPR004358">
    <property type="entry name" value="Sig_transdc_His_kin-like_C"/>
</dbReference>
<dbReference type="EC" id="2.7.13.3" evidence="2"/>
<dbReference type="InterPro" id="IPR036890">
    <property type="entry name" value="HATPase_C_sf"/>
</dbReference>
<dbReference type="InterPro" id="IPR011123">
    <property type="entry name" value="Y_Y_Y"/>
</dbReference>
<dbReference type="SUPFAM" id="SSF55874">
    <property type="entry name" value="ATPase domain of HSP90 chaperone/DNA topoisomerase II/histidine kinase"/>
    <property type="match status" value="1"/>
</dbReference>
<dbReference type="SMART" id="SM00065">
    <property type="entry name" value="GAF"/>
    <property type="match status" value="1"/>
</dbReference>
<keyword evidence="6" id="KW-0175">Coiled coil</keyword>
<keyword evidence="5" id="KW-0418">Kinase</keyword>
<dbReference type="Pfam" id="PF13185">
    <property type="entry name" value="GAF_2"/>
    <property type="match status" value="1"/>
</dbReference>
<dbReference type="Gene3D" id="1.10.287.130">
    <property type="match status" value="1"/>
</dbReference>
<dbReference type="Proteomes" id="UP000285794">
    <property type="component" value="Unassembled WGS sequence"/>
</dbReference>
<gene>
    <name evidence="9" type="ORF">DWB61_04905</name>
</gene>
<dbReference type="RefSeq" id="WP_125029769.1">
    <property type="nucleotide sequence ID" value="NZ_JAPXVP010000003.1"/>
</dbReference>
<evidence type="ECO:0000256" key="4">
    <source>
        <dbReference type="ARBA" id="ARBA00022679"/>
    </source>
</evidence>
<comment type="caution">
    <text evidence="9">The sequence shown here is derived from an EMBL/GenBank/DDBJ whole genome shotgun (WGS) entry which is preliminary data.</text>
</comment>
<dbReference type="InterPro" id="IPR015943">
    <property type="entry name" value="WD40/YVTN_repeat-like_dom_sf"/>
</dbReference>
<evidence type="ECO:0000256" key="6">
    <source>
        <dbReference type="SAM" id="Coils"/>
    </source>
</evidence>
<keyword evidence="4" id="KW-0808">Transferase</keyword>
<dbReference type="CDD" id="cd00146">
    <property type="entry name" value="PKD"/>
    <property type="match status" value="1"/>
</dbReference>
<evidence type="ECO:0000256" key="1">
    <source>
        <dbReference type="ARBA" id="ARBA00000085"/>
    </source>
</evidence>
<dbReference type="SUPFAM" id="SSF55781">
    <property type="entry name" value="GAF domain-like"/>
    <property type="match status" value="1"/>
</dbReference>
<comment type="catalytic activity">
    <reaction evidence="1">
        <text>ATP + protein L-histidine = ADP + protein N-phospho-L-histidine.</text>
        <dbReference type="EC" id="2.7.13.3"/>
    </reaction>
</comment>
<evidence type="ECO:0000256" key="2">
    <source>
        <dbReference type="ARBA" id="ARBA00012438"/>
    </source>
</evidence>
<keyword evidence="7" id="KW-0472">Membrane</keyword>
<dbReference type="CDD" id="cd00075">
    <property type="entry name" value="HATPase"/>
    <property type="match status" value="1"/>
</dbReference>
<dbReference type="Gene3D" id="2.60.40.10">
    <property type="entry name" value="Immunoglobulins"/>
    <property type="match status" value="1"/>
</dbReference>
<evidence type="ECO:0000256" key="3">
    <source>
        <dbReference type="ARBA" id="ARBA00022553"/>
    </source>
</evidence>
<organism evidence="9 10">
    <name type="scientific">Ancylomarina euxinus</name>
    <dbReference type="NCBI Taxonomy" id="2283627"/>
    <lineage>
        <taxon>Bacteria</taxon>
        <taxon>Pseudomonadati</taxon>
        <taxon>Bacteroidota</taxon>
        <taxon>Bacteroidia</taxon>
        <taxon>Marinilabiliales</taxon>
        <taxon>Marinifilaceae</taxon>
        <taxon>Ancylomarina</taxon>
    </lineage>
</organism>
<dbReference type="SUPFAM" id="SSF50998">
    <property type="entry name" value="Quinoprotein alcohol dehydrogenase-like"/>
    <property type="match status" value="1"/>
</dbReference>
<dbReference type="InterPro" id="IPR003018">
    <property type="entry name" value="GAF"/>
</dbReference>
<dbReference type="FunFam" id="3.30.565.10:FF:000006">
    <property type="entry name" value="Sensor histidine kinase WalK"/>
    <property type="match status" value="1"/>
</dbReference>
<dbReference type="InterPro" id="IPR013783">
    <property type="entry name" value="Ig-like_fold"/>
</dbReference>
<evidence type="ECO:0000259" key="8">
    <source>
        <dbReference type="PROSITE" id="PS50109"/>
    </source>
</evidence>
<dbReference type="InterPro" id="IPR005467">
    <property type="entry name" value="His_kinase_dom"/>
</dbReference>
<dbReference type="InterPro" id="IPR011110">
    <property type="entry name" value="Reg_prop"/>
</dbReference>
<dbReference type="SUPFAM" id="SSF47384">
    <property type="entry name" value="Homodimeric domain of signal transducing histidine kinase"/>
    <property type="match status" value="1"/>
</dbReference>
<dbReference type="Pfam" id="PF02518">
    <property type="entry name" value="HATPase_c"/>
    <property type="match status" value="1"/>
</dbReference>
<feature type="transmembrane region" description="Helical" evidence="7">
    <location>
        <begin position="760"/>
        <end position="782"/>
    </location>
</feature>
<dbReference type="Gene3D" id="2.130.10.10">
    <property type="entry name" value="YVTN repeat-like/Quinoprotein amine dehydrogenase"/>
    <property type="match status" value="2"/>
</dbReference>
<dbReference type="InterPro" id="IPR003594">
    <property type="entry name" value="HATPase_dom"/>
</dbReference>
<dbReference type="InterPro" id="IPR036097">
    <property type="entry name" value="HisK_dim/P_sf"/>
</dbReference>
<dbReference type="Gene3D" id="3.30.565.10">
    <property type="entry name" value="Histidine kinase-like ATPase, C-terminal domain"/>
    <property type="match status" value="1"/>
</dbReference>
<evidence type="ECO:0000313" key="9">
    <source>
        <dbReference type="EMBL" id="RRG23726.1"/>
    </source>
</evidence>
<dbReference type="SMART" id="SM00387">
    <property type="entry name" value="HATPase_c"/>
    <property type="match status" value="1"/>
</dbReference>
<dbReference type="GO" id="GO:0000155">
    <property type="term" value="F:phosphorelay sensor kinase activity"/>
    <property type="evidence" value="ECO:0007669"/>
    <property type="project" value="InterPro"/>
</dbReference>
<feature type="coiled-coil region" evidence="6">
    <location>
        <begin position="804"/>
        <end position="838"/>
    </location>
</feature>
<evidence type="ECO:0000313" key="10">
    <source>
        <dbReference type="Proteomes" id="UP000285794"/>
    </source>
</evidence>
<dbReference type="InterPro" id="IPR029016">
    <property type="entry name" value="GAF-like_dom_sf"/>
</dbReference>
<dbReference type="PRINTS" id="PR00344">
    <property type="entry name" value="BCTRLSENSOR"/>
</dbReference>
<feature type="coiled-coil region" evidence="6">
    <location>
        <begin position="1014"/>
        <end position="1041"/>
    </location>
</feature>
<protein>
    <recommendedName>
        <fullName evidence="2">histidine kinase</fullName>
        <ecNumber evidence="2">2.7.13.3</ecNumber>
    </recommendedName>
</protein>
<keyword evidence="7" id="KW-0812">Transmembrane</keyword>
<keyword evidence="7" id="KW-1133">Transmembrane helix</keyword>
<dbReference type="PANTHER" id="PTHR43547:SF2">
    <property type="entry name" value="HYBRID SIGNAL TRANSDUCTION HISTIDINE KINASE C"/>
    <property type="match status" value="1"/>
</dbReference>
<dbReference type="InterPro" id="IPR003661">
    <property type="entry name" value="HisK_dim/P_dom"/>
</dbReference>
<dbReference type="Pfam" id="PF00512">
    <property type="entry name" value="HisKA"/>
    <property type="match status" value="1"/>
</dbReference>
<keyword evidence="10" id="KW-1185">Reference proteome</keyword>
<proteinExistence type="predicted"/>
<accession>A0A425Y5F0</accession>
<dbReference type="CDD" id="cd00082">
    <property type="entry name" value="HisKA"/>
    <property type="match status" value="1"/>
</dbReference>
<dbReference type="PANTHER" id="PTHR43547">
    <property type="entry name" value="TWO-COMPONENT HISTIDINE KINASE"/>
    <property type="match status" value="1"/>
</dbReference>